<name>A0A1T5F6X7_9SPHI</name>
<dbReference type="AlphaFoldDB" id="A0A1T5F6X7"/>
<evidence type="ECO:0000256" key="1">
    <source>
        <dbReference type="SAM" id="Phobius"/>
    </source>
</evidence>
<dbReference type="PANTHER" id="PTHR31061:SF24">
    <property type="entry name" value="LD22376P"/>
    <property type="match status" value="1"/>
</dbReference>
<keyword evidence="3" id="KW-0012">Acyltransferase</keyword>
<dbReference type="InterPro" id="IPR032176">
    <property type="entry name" value="DUF5009"/>
</dbReference>
<feature type="transmembrane region" description="Helical" evidence="1">
    <location>
        <begin position="222"/>
        <end position="240"/>
    </location>
</feature>
<feature type="transmembrane region" description="Helical" evidence="1">
    <location>
        <begin position="286"/>
        <end position="305"/>
    </location>
</feature>
<dbReference type="OrthoDB" id="9788724at2"/>
<dbReference type="PANTHER" id="PTHR31061">
    <property type="entry name" value="LD22376P"/>
    <property type="match status" value="1"/>
</dbReference>
<keyword evidence="1" id="KW-0472">Membrane</keyword>
<keyword evidence="3" id="KW-0808">Transferase</keyword>
<dbReference type="STRING" id="572036.SAMN05661099_3463"/>
<proteinExistence type="predicted"/>
<feature type="transmembrane region" description="Helical" evidence="1">
    <location>
        <begin position="133"/>
        <end position="150"/>
    </location>
</feature>
<keyword evidence="4" id="KW-1185">Reference proteome</keyword>
<feature type="transmembrane region" description="Helical" evidence="1">
    <location>
        <begin position="69"/>
        <end position="87"/>
    </location>
</feature>
<dbReference type="RefSeq" id="WP_079703966.1">
    <property type="nucleotide sequence ID" value="NZ_FUYR01000006.1"/>
</dbReference>
<feature type="transmembrane region" description="Helical" evidence="1">
    <location>
        <begin position="380"/>
        <end position="405"/>
    </location>
</feature>
<dbReference type="GO" id="GO:0016746">
    <property type="term" value="F:acyltransferase activity"/>
    <property type="evidence" value="ECO:0007669"/>
    <property type="project" value="UniProtKB-KW"/>
</dbReference>
<keyword evidence="1" id="KW-1133">Transmembrane helix</keyword>
<feature type="transmembrane region" description="Helical" evidence="1">
    <location>
        <begin position="99"/>
        <end position="118"/>
    </location>
</feature>
<dbReference type="EMBL" id="FUYR01000006">
    <property type="protein sequence ID" value="SKB91881.1"/>
    <property type="molecule type" value="Genomic_DNA"/>
</dbReference>
<evidence type="ECO:0000313" key="4">
    <source>
        <dbReference type="Proteomes" id="UP000189981"/>
    </source>
</evidence>
<gene>
    <name evidence="3" type="ORF">SAMN05661099_3463</name>
</gene>
<feature type="transmembrane region" description="Helical" evidence="1">
    <location>
        <begin position="252"/>
        <end position="274"/>
    </location>
</feature>
<organism evidence="3 4">
    <name type="scientific">Daejeonella lutea</name>
    <dbReference type="NCBI Taxonomy" id="572036"/>
    <lineage>
        <taxon>Bacteria</taxon>
        <taxon>Pseudomonadati</taxon>
        <taxon>Bacteroidota</taxon>
        <taxon>Sphingobacteriia</taxon>
        <taxon>Sphingobacteriales</taxon>
        <taxon>Sphingobacteriaceae</taxon>
        <taxon>Daejeonella</taxon>
    </lineage>
</organism>
<sequence>MTKTKTLEDSPISSAPKQGFVPRIASIDILRALTMVLMIFVNDLWSLKDIPAWLGHVERGVDGIGLADVVFPAFLFIVGLSLPFAVNNRRKKGDTDLELVTHVILRTIALLVMGVFLVNGETFNADATGMPRYLWNPLCCLSFILIWNSYPQDNKKALWLILKGIGIITLVVLAFIYRGGGEDGKEVYRFSPQWWGILGLIGWAYLASSLITIFAKNRFAPLLIGWVFFCVLSMVMKAQLLPRGTLSLIPSAISGGTLAGLTMGGVLASWAFIYYRERKDNKSMTIIFTAAIVVLVFLSLLTRPYWGLAKLGATPAWLFLCSAFTLGAFVIIYWISDVKGKSHWFKVIKPAGTDTLLCYLMPYLIGLILRKVLHIEYPEWLITGGVGLLKSFLFAMLCVLLTSMLNKAGIKLKL</sequence>
<evidence type="ECO:0000259" key="2">
    <source>
        <dbReference type="Pfam" id="PF16401"/>
    </source>
</evidence>
<accession>A0A1T5F6X7</accession>
<feature type="transmembrane region" description="Helical" evidence="1">
    <location>
        <begin position="157"/>
        <end position="177"/>
    </location>
</feature>
<feature type="transmembrane region" description="Helical" evidence="1">
    <location>
        <begin position="20"/>
        <end position="41"/>
    </location>
</feature>
<reference evidence="4" key="1">
    <citation type="submission" date="2017-02" db="EMBL/GenBank/DDBJ databases">
        <authorList>
            <person name="Varghese N."/>
            <person name="Submissions S."/>
        </authorList>
    </citation>
    <scope>NUCLEOTIDE SEQUENCE [LARGE SCALE GENOMIC DNA]</scope>
    <source>
        <strain evidence="4">DSM 22385</strain>
    </source>
</reference>
<dbReference type="Pfam" id="PF16401">
    <property type="entry name" value="DUF5009"/>
    <property type="match status" value="1"/>
</dbReference>
<dbReference type="Proteomes" id="UP000189981">
    <property type="component" value="Unassembled WGS sequence"/>
</dbReference>
<feature type="transmembrane region" description="Helical" evidence="1">
    <location>
        <begin position="197"/>
        <end position="215"/>
    </location>
</feature>
<keyword evidence="1" id="KW-0812">Transmembrane</keyword>
<feature type="transmembrane region" description="Helical" evidence="1">
    <location>
        <begin position="356"/>
        <end position="374"/>
    </location>
</feature>
<evidence type="ECO:0000313" key="3">
    <source>
        <dbReference type="EMBL" id="SKB91881.1"/>
    </source>
</evidence>
<feature type="domain" description="DUF5009" evidence="2">
    <location>
        <begin position="24"/>
        <end position="229"/>
    </location>
</feature>
<feature type="transmembrane region" description="Helical" evidence="1">
    <location>
        <begin position="317"/>
        <end position="335"/>
    </location>
</feature>
<protein>
    <submittedName>
        <fullName evidence="3">Predicted acyltransferase</fullName>
    </submittedName>
</protein>